<evidence type="ECO:0000313" key="1">
    <source>
        <dbReference type="EMBL" id="REC56288.1"/>
    </source>
</evidence>
<keyword evidence="2" id="KW-1185">Reference proteome</keyword>
<accession>A0A3D9BRY6</accession>
<dbReference type="EMBL" id="QNVS01000007">
    <property type="protein sequence ID" value="REC56288.1"/>
    <property type="molecule type" value="Genomic_DNA"/>
</dbReference>
<dbReference type="AlphaFoldDB" id="A0A3D9BRY6"/>
<proteinExistence type="predicted"/>
<name>A0A3D9BRY6_9FLAO</name>
<gene>
    <name evidence="1" type="ORF">DRF62_04275</name>
</gene>
<sequence>MSSFKEGDSIKFSFSFSDNIFLKAIISNYSLHKRSFLQQNSECSGSMNFTVAKKYCKIKIFCDMFVRNFYLCVNNLIMKSIVIYPDNPKQFSVIEAFLEEMKIRFKSQEDIIISEEIKQSVLEGIKDAEEGRLISSEEVRKKAEALCSK</sequence>
<evidence type="ECO:0000313" key="2">
    <source>
        <dbReference type="Proteomes" id="UP000256512"/>
    </source>
</evidence>
<comment type="caution">
    <text evidence="1">The sequence shown here is derived from an EMBL/GenBank/DDBJ whole genome shotgun (WGS) entry which is preliminary data.</text>
</comment>
<dbReference type="Proteomes" id="UP000256512">
    <property type="component" value="Unassembled WGS sequence"/>
</dbReference>
<reference evidence="1 2" key="1">
    <citation type="journal article" date="2006" name="Int. J. Syst. Evol. Microbiol.">
        <title>Chryseobacterium piscium sp. nov., isolated from fish of the South Atlantic Ocean off South Africa.</title>
        <authorList>
            <person name="de Beer H."/>
            <person name="Hugo C.J."/>
            <person name="Jooste P.J."/>
            <person name="Vancanneyt M."/>
            <person name="Coenye T."/>
            <person name="Vandamme P."/>
        </authorList>
    </citation>
    <scope>NUCLEOTIDE SEQUENCE [LARGE SCALE GENOMIC DNA]</scope>
    <source>
        <strain evidence="1 2">CCUG 51923</strain>
    </source>
</reference>
<organism evidence="1 2">
    <name type="scientific">Chryseobacterium piscium</name>
    <dbReference type="NCBI Taxonomy" id="333702"/>
    <lineage>
        <taxon>Bacteria</taxon>
        <taxon>Pseudomonadati</taxon>
        <taxon>Bacteroidota</taxon>
        <taxon>Flavobacteriia</taxon>
        <taxon>Flavobacteriales</taxon>
        <taxon>Weeksellaceae</taxon>
        <taxon>Chryseobacterium group</taxon>
        <taxon>Chryseobacterium</taxon>
    </lineage>
</organism>
<protein>
    <submittedName>
        <fullName evidence="1">Uncharacterized protein</fullName>
    </submittedName>
</protein>